<evidence type="ECO:0000313" key="3">
    <source>
        <dbReference type="Proteomes" id="UP000318741"/>
    </source>
</evidence>
<dbReference type="Gene3D" id="2.20.25.10">
    <property type="match status" value="1"/>
</dbReference>
<sequence>MPRPPDKATDDRPRPFDFAAVADLLVCPVARTPLVCPDPGSLVSCDPETRLRYAVEDGIPVLLPDSGRTLNRDEWERVMRAQGRDPSTGQPLPPESASP</sequence>
<dbReference type="SUPFAM" id="SSF158997">
    <property type="entry name" value="Trm112p-like"/>
    <property type="match status" value="1"/>
</dbReference>
<reference evidence="2 3" key="1">
    <citation type="submission" date="2019-02" db="EMBL/GenBank/DDBJ databases">
        <title>Deep-cultivation of Planctomycetes and their phenomic and genomic characterization uncovers novel biology.</title>
        <authorList>
            <person name="Wiegand S."/>
            <person name="Jogler M."/>
            <person name="Boedeker C."/>
            <person name="Pinto D."/>
            <person name="Vollmers J."/>
            <person name="Rivas-Marin E."/>
            <person name="Kohn T."/>
            <person name="Peeters S.H."/>
            <person name="Heuer A."/>
            <person name="Rast P."/>
            <person name="Oberbeckmann S."/>
            <person name="Bunk B."/>
            <person name="Jeske O."/>
            <person name="Meyerdierks A."/>
            <person name="Storesund J.E."/>
            <person name="Kallscheuer N."/>
            <person name="Luecker S."/>
            <person name="Lage O.M."/>
            <person name="Pohl T."/>
            <person name="Merkel B.J."/>
            <person name="Hornburger P."/>
            <person name="Mueller R.-W."/>
            <person name="Bruemmer F."/>
            <person name="Labrenz M."/>
            <person name="Spormann A.M."/>
            <person name="Op den Camp H."/>
            <person name="Overmann J."/>
            <person name="Amann R."/>
            <person name="Jetten M.S.M."/>
            <person name="Mascher T."/>
            <person name="Medema M.H."/>
            <person name="Devos D.P."/>
            <person name="Kaster A.-K."/>
            <person name="Ovreas L."/>
            <person name="Rohde M."/>
            <person name="Galperin M.Y."/>
            <person name="Jogler C."/>
        </authorList>
    </citation>
    <scope>NUCLEOTIDE SEQUENCE [LARGE SCALE GENOMIC DNA]</scope>
    <source>
        <strain evidence="2 3">CA12</strain>
    </source>
</reference>
<dbReference type="RefSeq" id="WP_145358540.1">
    <property type="nucleotide sequence ID" value="NZ_CP036265.1"/>
</dbReference>
<protein>
    <submittedName>
        <fullName evidence="2">Uncharacterized protein</fullName>
    </submittedName>
</protein>
<keyword evidence="3" id="KW-1185">Reference proteome</keyword>
<evidence type="ECO:0000256" key="1">
    <source>
        <dbReference type="SAM" id="MobiDB-lite"/>
    </source>
</evidence>
<proteinExistence type="predicted"/>
<evidence type="ECO:0000313" key="2">
    <source>
        <dbReference type="EMBL" id="QDT15628.1"/>
    </source>
</evidence>
<dbReference type="EMBL" id="CP036265">
    <property type="protein sequence ID" value="QDT15628.1"/>
    <property type="molecule type" value="Genomic_DNA"/>
</dbReference>
<dbReference type="Proteomes" id="UP000318741">
    <property type="component" value="Chromosome"/>
</dbReference>
<name>A0A517P8B6_9PLAN</name>
<dbReference type="OrthoDB" id="9812205at2"/>
<dbReference type="AlphaFoldDB" id="A0A517P8B6"/>
<feature type="region of interest" description="Disordered" evidence="1">
    <location>
        <begin position="79"/>
        <end position="99"/>
    </location>
</feature>
<organism evidence="2 3">
    <name type="scientific">Alienimonas californiensis</name>
    <dbReference type="NCBI Taxonomy" id="2527989"/>
    <lineage>
        <taxon>Bacteria</taxon>
        <taxon>Pseudomonadati</taxon>
        <taxon>Planctomycetota</taxon>
        <taxon>Planctomycetia</taxon>
        <taxon>Planctomycetales</taxon>
        <taxon>Planctomycetaceae</taxon>
        <taxon>Alienimonas</taxon>
    </lineage>
</organism>
<accession>A0A517P8B6</accession>
<dbReference type="KEGG" id="acaf:CA12_17130"/>
<gene>
    <name evidence="2" type="ORF">CA12_17130</name>
</gene>